<accession>A0A1D1YDW8</accession>
<dbReference type="PANTHER" id="PTHR45932">
    <property type="entry name" value="PATELLIN-1"/>
    <property type="match status" value="1"/>
</dbReference>
<organism evidence="2">
    <name type="scientific">Anthurium amnicola</name>
    <dbReference type="NCBI Taxonomy" id="1678845"/>
    <lineage>
        <taxon>Eukaryota</taxon>
        <taxon>Viridiplantae</taxon>
        <taxon>Streptophyta</taxon>
        <taxon>Embryophyta</taxon>
        <taxon>Tracheophyta</taxon>
        <taxon>Spermatophyta</taxon>
        <taxon>Magnoliopsida</taxon>
        <taxon>Liliopsida</taxon>
        <taxon>Araceae</taxon>
        <taxon>Pothoideae</taxon>
        <taxon>Potheae</taxon>
        <taxon>Anthurium</taxon>
    </lineage>
</organism>
<feature type="non-terminal residue" evidence="2">
    <location>
        <position position="100"/>
    </location>
</feature>
<feature type="compositionally biased region" description="Polar residues" evidence="1">
    <location>
        <begin position="65"/>
        <end position="75"/>
    </location>
</feature>
<dbReference type="PANTHER" id="PTHR45932:SF4">
    <property type="entry name" value="PATELLIN-6"/>
    <property type="match status" value="1"/>
</dbReference>
<feature type="region of interest" description="Disordered" evidence="1">
    <location>
        <begin position="64"/>
        <end position="86"/>
    </location>
</feature>
<dbReference type="AlphaFoldDB" id="A0A1D1YDW8"/>
<dbReference type="GO" id="GO:0008289">
    <property type="term" value="F:lipid binding"/>
    <property type="evidence" value="ECO:0007669"/>
    <property type="project" value="InterPro"/>
</dbReference>
<reference evidence="2" key="1">
    <citation type="submission" date="2015-07" db="EMBL/GenBank/DDBJ databases">
        <title>Transcriptome Assembly of Anthurium amnicola.</title>
        <authorList>
            <person name="Suzuki J."/>
        </authorList>
    </citation>
    <scope>NUCLEOTIDE SEQUENCE</scope>
</reference>
<gene>
    <name evidence="2" type="primary">PATL6_5</name>
    <name evidence="2" type="ORF">g.48761</name>
</gene>
<proteinExistence type="predicted"/>
<dbReference type="InterPro" id="IPR044834">
    <property type="entry name" value="PATL"/>
</dbReference>
<dbReference type="EMBL" id="GDJX01015100">
    <property type="protein sequence ID" value="JAT52836.1"/>
    <property type="molecule type" value="Transcribed_RNA"/>
</dbReference>
<name>A0A1D1YDW8_9ARAE</name>
<protein>
    <submittedName>
        <fullName evidence="2">Patellin-6</fullName>
    </submittedName>
</protein>
<evidence type="ECO:0000313" key="2">
    <source>
        <dbReference type="EMBL" id="JAT52836.1"/>
    </source>
</evidence>
<sequence>MEQSPAAAPPFEATPKPNKKNLVSSLVDVAAAALVRSPSFREDTYVVEDLKPSEQKALRELKDLLSSSSTREGTTPSPPSMWGAPLVGGDERADVVLLKF</sequence>
<evidence type="ECO:0000256" key="1">
    <source>
        <dbReference type="SAM" id="MobiDB-lite"/>
    </source>
</evidence>